<reference evidence="2 3" key="1">
    <citation type="submission" date="2016-03" db="EMBL/GenBank/DDBJ databases">
        <title>Whole genome sequencing of Grifola frondosa 9006-11.</title>
        <authorList>
            <person name="Min B."/>
            <person name="Park H."/>
            <person name="Kim J.-G."/>
            <person name="Cho H."/>
            <person name="Oh Y.-L."/>
            <person name="Kong W.-S."/>
            <person name="Choi I.-G."/>
        </authorList>
    </citation>
    <scope>NUCLEOTIDE SEQUENCE [LARGE SCALE GENOMIC DNA]</scope>
    <source>
        <strain evidence="2 3">9006-11</strain>
    </source>
</reference>
<dbReference type="GO" id="GO:0004672">
    <property type="term" value="F:protein kinase activity"/>
    <property type="evidence" value="ECO:0007669"/>
    <property type="project" value="InterPro"/>
</dbReference>
<protein>
    <recommendedName>
        <fullName evidence="1">Serine-threonine/tyrosine-protein kinase catalytic domain-containing protein</fullName>
    </recommendedName>
</protein>
<evidence type="ECO:0000313" key="2">
    <source>
        <dbReference type="EMBL" id="OBZ76467.1"/>
    </source>
</evidence>
<dbReference type="SUPFAM" id="SSF56112">
    <property type="entry name" value="Protein kinase-like (PK-like)"/>
    <property type="match status" value="1"/>
</dbReference>
<keyword evidence="3" id="KW-1185">Reference proteome</keyword>
<proteinExistence type="predicted"/>
<evidence type="ECO:0000259" key="1">
    <source>
        <dbReference type="Pfam" id="PF07714"/>
    </source>
</evidence>
<dbReference type="InterPro" id="IPR001245">
    <property type="entry name" value="Ser-Thr/Tyr_kinase_cat_dom"/>
</dbReference>
<gene>
    <name evidence="2" type="ORF">A0H81_03749</name>
</gene>
<evidence type="ECO:0000313" key="3">
    <source>
        <dbReference type="Proteomes" id="UP000092993"/>
    </source>
</evidence>
<dbReference type="Pfam" id="PF07714">
    <property type="entry name" value="PK_Tyr_Ser-Thr"/>
    <property type="match status" value="1"/>
</dbReference>
<organism evidence="2 3">
    <name type="scientific">Grifola frondosa</name>
    <name type="common">Maitake</name>
    <name type="synonym">Polyporus frondosus</name>
    <dbReference type="NCBI Taxonomy" id="5627"/>
    <lineage>
        <taxon>Eukaryota</taxon>
        <taxon>Fungi</taxon>
        <taxon>Dikarya</taxon>
        <taxon>Basidiomycota</taxon>
        <taxon>Agaricomycotina</taxon>
        <taxon>Agaricomycetes</taxon>
        <taxon>Polyporales</taxon>
        <taxon>Grifolaceae</taxon>
        <taxon>Grifola</taxon>
    </lineage>
</organism>
<sequence>MDASTKADLLPDLPEREIFEAQWYLTAPRHAFEAQRFWTAYRPWLSERGYTLFDLIIEQQDGVPFWSLHQPQSLRLYLTPSITAMRMHRLFHGKYYGHRLVLLMGKTPSVETSRSKLSSRNQRKNIYNHLLQCCELSCTETFANVLPPLHVLRIPHQLSFVVMPMWGDRLLLGDIKTAREVIDFIIDLLRGLMFLHEQRIAHRDIAETNVMVNYFSAIPFKDDGLGPLWRNIERRPKLEFLFDYNLSIHFLWNAHRELSLALNRSIQRMGWLPSS</sequence>
<name>A0A1C7MIL3_GRIFR</name>
<dbReference type="InterPro" id="IPR011009">
    <property type="entry name" value="Kinase-like_dom_sf"/>
</dbReference>
<dbReference type="Gene3D" id="1.10.510.10">
    <property type="entry name" value="Transferase(Phosphotransferase) domain 1"/>
    <property type="match status" value="1"/>
</dbReference>
<dbReference type="EMBL" id="LUGG01000003">
    <property type="protein sequence ID" value="OBZ76467.1"/>
    <property type="molecule type" value="Genomic_DNA"/>
</dbReference>
<accession>A0A1C7MIL3</accession>
<dbReference type="OrthoDB" id="2747361at2759"/>
<dbReference type="AlphaFoldDB" id="A0A1C7MIL3"/>
<comment type="caution">
    <text evidence="2">The sequence shown here is derived from an EMBL/GenBank/DDBJ whole genome shotgun (WGS) entry which is preliminary data.</text>
</comment>
<dbReference type="Proteomes" id="UP000092993">
    <property type="component" value="Unassembled WGS sequence"/>
</dbReference>
<feature type="domain" description="Serine-threonine/tyrosine-protein kinase catalytic" evidence="1">
    <location>
        <begin position="178"/>
        <end position="225"/>
    </location>
</feature>